<organism evidence="4">
    <name type="scientific">Fagus sylvatica</name>
    <name type="common">Beechnut</name>
    <dbReference type="NCBI Taxonomy" id="28930"/>
    <lineage>
        <taxon>Eukaryota</taxon>
        <taxon>Viridiplantae</taxon>
        <taxon>Streptophyta</taxon>
        <taxon>Embryophyta</taxon>
        <taxon>Tracheophyta</taxon>
        <taxon>Spermatophyta</taxon>
        <taxon>Magnoliopsida</taxon>
        <taxon>eudicotyledons</taxon>
        <taxon>Gunneridae</taxon>
        <taxon>Pentapetalae</taxon>
        <taxon>rosids</taxon>
        <taxon>fabids</taxon>
        <taxon>Fagales</taxon>
        <taxon>Fagaceae</taxon>
        <taxon>Fagus</taxon>
    </lineage>
</organism>
<dbReference type="InterPro" id="IPR001878">
    <property type="entry name" value="Znf_CCHC"/>
</dbReference>
<gene>
    <name evidence="4" type="ORF">FSB_LOCUS49802</name>
</gene>
<evidence type="ECO:0000256" key="2">
    <source>
        <dbReference type="SAM" id="MobiDB-lite"/>
    </source>
</evidence>
<evidence type="ECO:0000256" key="1">
    <source>
        <dbReference type="PROSITE-ProRule" id="PRU00047"/>
    </source>
</evidence>
<feature type="region of interest" description="Disordered" evidence="2">
    <location>
        <begin position="481"/>
        <end position="500"/>
    </location>
</feature>
<dbReference type="GO" id="GO:0003676">
    <property type="term" value="F:nucleic acid binding"/>
    <property type="evidence" value="ECO:0007669"/>
    <property type="project" value="InterPro"/>
</dbReference>
<evidence type="ECO:0000313" key="4">
    <source>
        <dbReference type="EMBL" id="SPD21920.1"/>
    </source>
</evidence>
<feature type="compositionally biased region" description="Basic and acidic residues" evidence="2">
    <location>
        <begin position="49"/>
        <end position="68"/>
    </location>
</feature>
<keyword evidence="1" id="KW-0862">Zinc</keyword>
<accession>A0A2N9ICW5</accession>
<dbReference type="PANTHER" id="PTHR46890">
    <property type="entry name" value="NON-LTR RETROLELEMENT REVERSE TRANSCRIPTASE-LIKE PROTEIN-RELATED"/>
    <property type="match status" value="1"/>
</dbReference>
<dbReference type="InterPro" id="IPR025836">
    <property type="entry name" value="Zn_knuckle_CX2CX4HX4C"/>
</dbReference>
<name>A0A2N9ICW5_FAGSY</name>
<feature type="region of interest" description="Disordered" evidence="2">
    <location>
        <begin position="49"/>
        <end position="90"/>
    </location>
</feature>
<dbReference type="Pfam" id="PF14392">
    <property type="entry name" value="zf-CCHC_4"/>
    <property type="match status" value="1"/>
</dbReference>
<sequence length="1285" mass="143836">MLTPLVLPSLQLASSANGKKERVKLEREREKPNLVPARSFAITVNHREELRNHRESPELRNHREELRNHPSHGSASTAKQTSTAKQSFNSKAYSEASHGQLLTVVARLQSFSRSHDRTIAKLVPGSVLTDFGFVFLLHCKLQRRQHCSRPEARVGVTAHARERHVLLKWAGKGYSSRGLMAEELAELCKRMCLLDSEKSNLKLRTGKIQQSKQEAKYSLLFRLLTTRSFNGEAFKGTIRSLWASLGIYNLPILSMVREVGEDIGNHIGRLIEVDVPDNGFAWDFRYEHLPIFCYRCGRMGHSGNECLKGWRNGGDPNVLVDRFGSWLRVVPVRAGGCAGGGRPAEEVVDRPLRSTEVEEVIEISLAGIPEARVSGEIGDELDNTGNSGVVGDMDIHQKDMGGFENSVPVQNFKHTSEELVEVFVEFGRINTGDLSQGPLNSRPTMDKGDPDAWLRKDMHETNILREDKPAAMLSVDNKVTTLSHSRAPPSRDKGKHVVGSSLTPKWKKRARHAVMHAQQVQHAVVGSNTRKRGLEVDIDHDPAVRNENLEPKLSRAWEPVRKLEFLRIKFGMRGCFGVDRKRLEGGLALFWDDSVTVHVQSYSLFHIDVSVFQDEGVPWRFTGFCGHPEIGLRSRSWSLLRWLQALSNRPWVVLGDFNEIGELDEKYGRADRGLSQMAGFREVLSDCAFSNLGFIGPEYTWSNNREDAGLVRVRLDRGVAMQEWKGLFSQAIIRHLTIVHSDHMGLLLDLVPGLRDSNQHWQTEPGVMETVVVEYFQQLFLSSNPTLIAPVTQLVDEVVTQDMNSKLLHPFSREEVKCALFQMHPSKAPGPDDVIFACQSAFVLGRMIMDNIIVSFEMLHFLKNKRGGKVGQMAAKLDMSKAYDRMEWDYLRAILLKLGFHGRWVKLVMMCVTSATYSIMLNGEQKGFIRPGRGLRQGECEALLALLKTYEHASRQKINWTLLGNHFYGHKVLVEAVGGGKEGVETSAISGFFASVRLKRVIGWNDVEGRHGCKYSDLEGSLASRCSKCNSFESPSGIRCKRQGGCINTPGSSNAGAESSLAEAIKVFWDGCEEELETCDHVLWQCEFSQKVWGACNVSLLEGVDIRMTFLEFMECCLKVLKSPEVEIIFNTAWMLRRARNELLWEGSLSNVEDICFRAVVGAVEYLEVGIRDGGVSVHAQIGERQQIIWSPPSIGSYKVSIACHTQSGSPRVGVSILIRDHMGLVAVASGFVSSRFSESLLIHSLAVFHALQLAFETGFHHSLVLEVPCRGLVNLLQRKSFCLA</sequence>
<feature type="compositionally biased region" description="Polar residues" evidence="2">
    <location>
        <begin position="71"/>
        <end position="90"/>
    </location>
</feature>
<dbReference type="PROSITE" id="PS50158">
    <property type="entry name" value="ZF_CCHC"/>
    <property type="match status" value="1"/>
</dbReference>
<dbReference type="InterPro" id="IPR052343">
    <property type="entry name" value="Retrotransposon-Effector_Assoc"/>
</dbReference>
<keyword evidence="1" id="KW-0863">Zinc-finger</keyword>
<protein>
    <recommendedName>
        <fullName evidence="3">CCHC-type domain-containing protein</fullName>
    </recommendedName>
</protein>
<reference evidence="4" key="1">
    <citation type="submission" date="2018-02" db="EMBL/GenBank/DDBJ databases">
        <authorList>
            <person name="Cohen D.B."/>
            <person name="Kent A.D."/>
        </authorList>
    </citation>
    <scope>NUCLEOTIDE SEQUENCE</scope>
</reference>
<dbReference type="EMBL" id="OIVN01005323">
    <property type="protein sequence ID" value="SPD21920.1"/>
    <property type="molecule type" value="Genomic_DNA"/>
</dbReference>
<proteinExistence type="predicted"/>
<dbReference type="InterPro" id="IPR036691">
    <property type="entry name" value="Endo/exonu/phosph_ase_sf"/>
</dbReference>
<dbReference type="GO" id="GO:0008270">
    <property type="term" value="F:zinc ion binding"/>
    <property type="evidence" value="ECO:0007669"/>
    <property type="project" value="UniProtKB-KW"/>
</dbReference>
<keyword evidence="1" id="KW-0479">Metal-binding</keyword>
<dbReference type="PANTHER" id="PTHR46890:SF48">
    <property type="entry name" value="RNA-DIRECTED DNA POLYMERASE"/>
    <property type="match status" value="1"/>
</dbReference>
<dbReference type="SUPFAM" id="SSF56219">
    <property type="entry name" value="DNase I-like"/>
    <property type="match status" value="1"/>
</dbReference>
<dbReference type="Gene3D" id="3.60.10.10">
    <property type="entry name" value="Endonuclease/exonuclease/phosphatase"/>
    <property type="match status" value="1"/>
</dbReference>
<feature type="domain" description="CCHC-type" evidence="3">
    <location>
        <begin position="293"/>
        <end position="306"/>
    </location>
</feature>
<evidence type="ECO:0000259" key="3">
    <source>
        <dbReference type="PROSITE" id="PS50158"/>
    </source>
</evidence>